<dbReference type="RefSeq" id="WP_154488614.1">
    <property type="nucleotide sequence ID" value="NZ_VULN01000017.1"/>
</dbReference>
<feature type="transmembrane region" description="Helical" evidence="7">
    <location>
        <begin position="84"/>
        <end position="104"/>
    </location>
</feature>
<feature type="domain" description="Bacterial sugar transferase" evidence="8">
    <location>
        <begin position="257"/>
        <end position="438"/>
    </location>
</feature>
<accession>A0A6N7VPR8</accession>
<evidence type="ECO:0000256" key="2">
    <source>
        <dbReference type="ARBA" id="ARBA00006464"/>
    </source>
</evidence>
<dbReference type="NCBIfam" id="TIGR03025">
    <property type="entry name" value="EPS_sugtrans"/>
    <property type="match status" value="1"/>
</dbReference>
<dbReference type="AlphaFoldDB" id="A0A6N7VPR8"/>
<evidence type="ECO:0000256" key="3">
    <source>
        <dbReference type="ARBA" id="ARBA00022679"/>
    </source>
</evidence>
<gene>
    <name evidence="9" type="ORF">FX155_10200</name>
</gene>
<keyword evidence="5 7" id="KW-1133">Transmembrane helix</keyword>
<comment type="subcellular location">
    <subcellularLocation>
        <location evidence="1">Membrane</location>
        <topology evidence="1">Multi-pass membrane protein</topology>
    </subcellularLocation>
</comment>
<evidence type="ECO:0000259" key="8">
    <source>
        <dbReference type="Pfam" id="PF02397"/>
    </source>
</evidence>
<evidence type="ECO:0000256" key="7">
    <source>
        <dbReference type="SAM" id="Phobius"/>
    </source>
</evidence>
<feature type="transmembrane region" description="Helical" evidence="7">
    <location>
        <begin position="262"/>
        <end position="283"/>
    </location>
</feature>
<keyword evidence="3 9" id="KW-0808">Transferase</keyword>
<dbReference type="GO" id="GO:0016780">
    <property type="term" value="F:phosphotransferase activity, for other substituted phosphate groups"/>
    <property type="evidence" value="ECO:0007669"/>
    <property type="project" value="TreeGrafter"/>
</dbReference>
<comment type="similarity">
    <text evidence="2">Belongs to the bacterial sugar transferase family.</text>
</comment>
<feature type="transmembrane region" description="Helical" evidence="7">
    <location>
        <begin position="20"/>
        <end position="39"/>
    </location>
</feature>
<keyword evidence="6 7" id="KW-0472">Membrane</keyword>
<name>A0A6N7VPR8_ACIFE</name>
<dbReference type="GO" id="GO:0016020">
    <property type="term" value="C:membrane"/>
    <property type="evidence" value="ECO:0007669"/>
    <property type="project" value="UniProtKB-SubCell"/>
</dbReference>
<dbReference type="Proteomes" id="UP000441455">
    <property type="component" value="Unassembled WGS sequence"/>
</dbReference>
<evidence type="ECO:0000313" key="10">
    <source>
        <dbReference type="Proteomes" id="UP000441455"/>
    </source>
</evidence>
<evidence type="ECO:0000256" key="1">
    <source>
        <dbReference type="ARBA" id="ARBA00004141"/>
    </source>
</evidence>
<dbReference type="PANTHER" id="PTHR30576:SF0">
    <property type="entry name" value="UNDECAPRENYL-PHOSPHATE N-ACETYLGALACTOSAMINYL 1-PHOSPHATE TRANSFERASE-RELATED"/>
    <property type="match status" value="1"/>
</dbReference>
<dbReference type="InterPro" id="IPR003362">
    <property type="entry name" value="Bact_transf"/>
</dbReference>
<reference evidence="9 10" key="1">
    <citation type="submission" date="2019-08" db="EMBL/GenBank/DDBJ databases">
        <title>In-depth cultivation of the pig gut microbiome towards novel bacterial diversity and tailored functional studies.</title>
        <authorList>
            <person name="Wylensek D."/>
            <person name="Hitch T.C.A."/>
            <person name="Clavel T."/>
        </authorList>
    </citation>
    <scope>NUCLEOTIDE SEQUENCE [LARGE SCALE GENOMIC DNA]</scope>
    <source>
        <strain evidence="9 10">WCA-389-WT-5B</strain>
    </source>
</reference>
<protein>
    <submittedName>
        <fullName evidence="9">Sugar transferase</fullName>
    </submittedName>
</protein>
<feature type="transmembrane region" description="Helical" evidence="7">
    <location>
        <begin position="46"/>
        <end position="64"/>
    </location>
</feature>
<dbReference type="Pfam" id="PF02397">
    <property type="entry name" value="Bac_transf"/>
    <property type="match status" value="1"/>
</dbReference>
<evidence type="ECO:0000313" key="9">
    <source>
        <dbReference type="EMBL" id="MSS82960.1"/>
    </source>
</evidence>
<dbReference type="EMBL" id="VULN01000017">
    <property type="protein sequence ID" value="MSS82960.1"/>
    <property type="molecule type" value="Genomic_DNA"/>
</dbReference>
<evidence type="ECO:0000256" key="4">
    <source>
        <dbReference type="ARBA" id="ARBA00022692"/>
    </source>
</evidence>
<proteinExistence type="inferred from homology"/>
<keyword evidence="4 7" id="KW-0812">Transmembrane</keyword>
<comment type="caution">
    <text evidence="9">The sequence shown here is derived from an EMBL/GenBank/DDBJ whole genome shotgun (WGS) entry which is preliminary data.</text>
</comment>
<dbReference type="PANTHER" id="PTHR30576">
    <property type="entry name" value="COLANIC BIOSYNTHESIS UDP-GLUCOSE LIPID CARRIER TRANSFERASE"/>
    <property type="match status" value="1"/>
</dbReference>
<organism evidence="9 10">
    <name type="scientific">Acidaminococcus fermentans</name>
    <dbReference type="NCBI Taxonomy" id="905"/>
    <lineage>
        <taxon>Bacteria</taxon>
        <taxon>Bacillati</taxon>
        <taxon>Bacillota</taxon>
        <taxon>Negativicutes</taxon>
        <taxon>Acidaminococcales</taxon>
        <taxon>Acidaminococcaceae</taxon>
        <taxon>Acidaminococcus</taxon>
    </lineage>
</organism>
<evidence type="ECO:0000256" key="6">
    <source>
        <dbReference type="ARBA" id="ARBA00023136"/>
    </source>
</evidence>
<dbReference type="OrthoDB" id="9808602at2"/>
<evidence type="ECO:0000256" key="5">
    <source>
        <dbReference type="ARBA" id="ARBA00022989"/>
    </source>
</evidence>
<sequence>MNRFMTTSMHKKIQQELLNGFNILLVTGAFWLCWSYFYASQITHPFYYVGNLIMVFLFGLFYYFTSHLYNGYSLPISRIYELVYSQALAALISDGILYLITILINRHYISFFPFVPTFLLQFFLITLWTVAAHQWYFREFPPKKTVVILGQGQNVNKLVKQYGMDVHFDVQSVVPVEECLKDIPGTIGQAEVVFCCGLHSHNRNLVTKYCVAHKIGTYVIPRIGDVIMDSAKKVHLFHLPMMAVQRYNPSPEFLFFKRLYDIVLSLVALVLFAPIMAAVAVAIKMTDGGDIFYRQARLTKDGKVFQVLKFRSMRMDAEKDGVARLSTGENDPRVTKVGRFIRAVRFDELPQLLNILKGDMAIVGPRPERPEISAQYAKAMPEWNLRLQAKCGLTGYAQVYGQYNTTPYDKLLLDLMYIAKPSLFEDFKIIFATVKILFMKDSTEGVAEGQVTAEVKPVHVRERMNG</sequence>
<dbReference type="InterPro" id="IPR017475">
    <property type="entry name" value="EPS_sugar_tfrase"/>
</dbReference>
<feature type="transmembrane region" description="Helical" evidence="7">
    <location>
        <begin position="111"/>
        <end position="131"/>
    </location>
</feature>